<evidence type="ECO:0008006" key="4">
    <source>
        <dbReference type="Google" id="ProtNLM"/>
    </source>
</evidence>
<evidence type="ECO:0000313" key="3">
    <source>
        <dbReference type="Proteomes" id="UP000092247"/>
    </source>
</evidence>
<sequence length="165" mass="18009">MTRKLWLATALLPILLSGCAAPLPPAQTQADCPDFTGVYKLPVRGDAQNIGLVRLDKSTNQYSVAVQDKGGIDYFTSRPYQGDMVRMDQKEMNGQLACSVMIDQVGLIKQVEKGGSMPGFPGIARDDKIKMATDYALFIFSPEGIDFINLIKTADAVPTELQPPR</sequence>
<feature type="chain" id="PRO_5008609150" description="Lipoprotein" evidence="1">
    <location>
        <begin position="21"/>
        <end position="165"/>
    </location>
</feature>
<dbReference type="RefSeq" id="WP_067427135.1">
    <property type="nucleotide sequence ID" value="NZ_LZEX01000046.1"/>
</dbReference>
<accession>A0A1B8GZ68</accession>
<dbReference type="PROSITE" id="PS51257">
    <property type="entry name" value="PROKAR_LIPOPROTEIN"/>
    <property type="match status" value="1"/>
</dbReference>
<organism evidence="2 3">
    <name type="scientific">Morganella psychrotolerans</name>
    <dbReference type="NCBI Taxonomy" id="368603"/>
    <lineage>
        <taxon>Bacteria</taxon>
        <taxon>Pseudomonadati</taxon>
        <taxon>Pseudomonadota</taxon>
        <taxon>Gammaproteobacteria</taxon>
        <taxon>Enterobacterales</taxon>
        <taxon>Morganellaceae</taxon>
        <taxon>Morganella</taxon>
    </lineage>
</organism>
<evidence type="ECO:0000313" key="2">
    <source>
        <dbReference type="EMBL" id="OBU02112.1"/>
    </source>
</evidence>
<dbReference type="EMBL" id="LZEX01000046">
    <property type="protein sequence ID" value="OBU02112.1"/>
    <property type="molecule type" value="Genomic_DNA"/>
</dbReference>
<proteinExistence type="predicted"/>
<keyword evidence="1" id="KW-0732">Signal</keyword>
<dbReference type="AlphaFoldDB" id="A0A1B8GZ68"/>
<comment type="caution">
    <text evidence="2">The sequence shown here is derived from an EMBL/GenBank/DDBJ whole genome shotgun (WGS) entry which is preliminary data.</text>
</comment>
<name>A0A1B8GZ68_9GAMM</name>
<protein>
    <recommendedName>
        <fullName evidence="4">Lipoprotein</fullName>
    </recommendedName>
</protein>
<reference evidence="2 3" key="1">
    <citation type="submission" date="2016-06" db="EMBL/GenBank/DDBJ databases">
        <authorList>
            <person name="Kjaerup R.B."/>
            <person name="Dalgaard T.S."/>
            <person name="Juul-Madsen H.R."/>
        </authorList>
    </citation>
    <scope>NUCLEOTIDE SEQUENCE [LARGE SCALE GENOMIC DNA]</scope>
    <source>
        <strain evidence="2 3">GCSL-Mp3</strain>
    </source>
</reference>
<gene>
    <name evidence="2" type="ORF">AYY17_13990</name>
</gene>
<dbReference type="Proteomes" id="UP000092247">
    <property type="component" value="Unassembled WGS sequence"/>
</dbReference>
<feature type="signal peptide" evidence="1">
    <location>
        <begin position="1"/>
        <end position="20"/>
    </location>
</feature>
<evidence type="ECO:0000256" key="1">
    <source>
        <dbReference type="SAM" id="SignalP"/>
    </source>
</evidence>